<feature type="domain" description="Enoyl reductase (ER)" evidence="3">
    <location>
        <begin position="14"/>
        <end position="328"/>
    </location>
</feature>
<dbReference type="AlphaFoldDB" id="W8RP43"/>
<dbReference type="eggNOG" id="COG0604">
    <property type="taxonomic scope" value="Bacteria"/>
</dbReference>
<dbReference type="GO" id="GO:0016651">
    <property type="term" value="F:oxidoreductase activity, acting on NAD(P)H"/>
    <property type="evidence" value="ECO:0007669"/>
    <property type="project" value="TreeGrafter"/>
</dbReference>
<evidence type="ECO:0000313" key="5">
    <source>
        <dbReference type="Proteomes" id="UP000019593"/>
    </source>
</evidence>
<sequence length="345" mass="36315">MSDLPHQMRALVLNAPDALSLDMRPVPRPGPGEVLVRLAASPVNPSDLMTLKGQYGITAPYPLIPGLEAAGTVVAAAPGLMGRYLMGRKVACASGQGGMWAEYAVVPVTACVPLPKQVPLGAGAMSAVNPLTAIALISLARRGGHWSAISTAAGGQLGRMIRRRARDKGLKIINVVRKQAQVEALRAEGARYVLNETAPDFDAELADLCKTLRCRMAFDAVGGAMTYRLTEALRPQAEILVYGALAEKAVSVHPGTLIFKEVTIRGFWLSKWLPRKTLPEILLHMRAATNGLRDGFAESTVARIAPLDEAEAAIAAYASGMSAGKTLLRLGPDDLGVTVPGGGTA</sequence>
<evidence type="ECO:0000313" key="4">
    <source>
        <dbReference type="EMBL" id="AHM02899.1"/>
    </source>
</evidence>
<keyword evidence="2" id="KW-0560">Oxidoreductase</keyword>
<dbReference type="Pfam" id="PF00107">
    <property type="entry name" value="ADH_zinc_N"/>
    <property type="match status" value="1"/>
</dbReference>
<dbReference type="RefSeq" id="WP_051508337.1">
    <property type="nucleotide sequence ID" value="NZ_CP004372.1"/>
</dbReference>
<dbReference type="GO" id="GO:0070402">
    <property type="term" value="F:NADPH binding"/>
    <property type="evidence" value="ECO:0007669"/>
    <property type="project" value="TreeGrafter"/>
</dbReference>
<dbReference type="HOGENOM" id="CLU_026673_17_2_5"/>
<protein>
    <recommendedName>
        <fullName evidence="3">Enoyl reductase (ER) domain-containing protein</fullName>
    </recommendedName>
</protein>
<dbReference type="Pfam" id="PF08240">
    <property type="entry name" value="ADH_N"/>
    <property type="match status" value="1"/>
</dbReference>
<dbReference type="InterPro" id="IPR013154">
    <property type="entry name" value="ADH-like_N"/>
</dbReference>
<evidence type="ECO:0000256" key="2">
    <source>
        <dbReference type="ARBA" id="ARBA00023002"/>
    </source>
</evidence>
<dbReference type="EMBL" id="CP004372">
    <property type="protein sequence ID" value="AHM02899.1"/>
    <property type="molecule type" value="Genomic_DNA"/>
</dbReference>
<dbReference type="InterPro" id="IPR036291">
    <property type="entry name" value="NAD(P)-bd_dom_sf"/>
</dbReference>
<dbReference type="KEGG" id="red:roselon_00455"/>
<organism evidence="4 5">
    <name type="scientific">Roseicyclus elongatus DSM 19469</name>
    <dbReference type="NCBI Taxonomy" id="1294273"/>
    <lineage>
        <taxon>Bacteria</taxon>
        <taxon>Pseudomonadati</taxon>
        <taxon>Pseudomonadota</taxon>
        <taxon>Alphaproteobacteria</taxon>
        <taxon>Rhodobacterales</taxon>
        <taxon>Roseobacteraceae</taxon>
        <taxon>Roseicyclus</taxon>
    </lineage>
</organism>
<keyword evidence="1" id="KW-0521">NADP</keyword>
<name>W8RP43_9RHOB</name>
<reference evidence="4 5" key="1">
    <citation type="submission" date="2013-03" db="EMBL/GenBank/DDBJ databases">
        <authorList>
            <person name="Fiebig A."/>
            <person name="Goeker M."/>
            <person name="Klenk H.-P.P."/>
        </authorList>
    </citation>
    <scope>NUCLEOTIDE SEQUENCE [LARGE SCALE GENOMIC DNA]</scope>
    <source>
        <strain evidence="5">DSM 19469</strain>
    </source>
</reference>
<accession>W8RP43</accession>
<dbReference type="InterPro" id="IPR020843">
    <property type="entry name" value="ER"/>
</dbReference>
<evidence type="ECO:0000259" key="3">
    <source>
        <dbReference type="SMART" id="SM00829"/>
    </source>
</evidence>
<dbReference type="InterPro" id="IPR011032">
    <property type="entry name" value="GroES-like_sf"/>
</dbReference>
<gene>
    <name evidence="4" type="ORF">roselon_00455</name>
</gene>
<dbReference type="Gene3D" id="3.40.50.720">
    <property type="entry name" value="NAD(P)-binding Rossmann-like Domain"/>
    <property type="match status" value="1"/>
</dbReference>
<dbReference type="PANTHER" id="PTHR48106">
    <property type="entry name" value="QUINONE OXIDOREDUCTASE PIG3-RELATED"/>
    <property type="match status" value="1"/>
</dbReference>
<dbReference type="Proteomes" id="UP000019593">
    <property type="component" value="Chromosome"/>
</dbReference>
<dbReference type="SMART" id="SM00829">
    <property type="entry name" value="PKS_ER"/>
    <property type="match status" value="1"/>
</dbReference>
<dbReference type="SUPFAM" id="SSF50129">
    <property type="entry name" value="GroES-like"/>
    <property type="match status" value="1"/>
</dbReference>
<dbReference type="STRING" id="1294273.roselon_00455"/>
<proteinExistence type="predicted"/>
<evidence type="ECO:0000256" key="1">
    <source>
        <dbReference type="ARBA" id="ARBA00022857"/>
    </source>
</evidence>
<dbReference type="PANTHER" id="PTHR48106:SF18">
    <property type="entry name" value="QUINONE OXIDOREDUCTASE PIG3"/>
    <property type="match status" value="1"/>
</dbReference>
<dbReference type="SUPFAM" id="SSF51735">
    <property type="entry name" value="NAD(P)-binding Rossmann-fold domains"/>
    <property type="match status" value="1"/>
</dbReference>
<dbReference type="Gene3D" id="3.90.180.10">
    <property type="entry name" value="Medium-chain alcohol dehydrogenases, catalytic domain"/>
    <property type="match status" value="1"/>
</dbReference>
<dbReference type="InterPro" id="IPR013149">
    <property type="entry name" value="ADH-like_C"/>
</dbReference>
<keyword evidence="5" id="KW-1185">Reference proteome</keyword>
<dbReference type="OrthoDB" id="5295340at2"/>